<protein>
    <submittedName>
        <fullName evidence="2">Uncharacterized protein</fullName>
    </submittedName>
</protein>
<evidence type="ECO:0000313" key="2">
    <source>
        <dbReference type="EMBL" id="MPC33058.1"/>
    </source>
</evidence>
<evidence type="ECO:0000256" key="1">
    <source>
        <dbReference type="SAM" id="MobiDB-lite"/>
    </source>
</evidence>
<name>A0A5B7EI70_PORTR</name>
<accession>A0A5B7EI70</accession>
<comment type="caution">
    <text evidence="2">The sequence shown here is derived from an EMBL/GenBank/DDBJ whole genome shotgun (WGS) entry which is preliminary data.</text>
</comment>
<gene>
    <name evidence="2" type="ORF">E2C01_026397</name>
</gene>
<organism evidence="2 3">
    <name type="scientific">Portunus trituberculatus</name>
    <name type="common">Swimming crab</name>
    <name type="synonym">Neptunus trituberculatus</name>
    <dbReference type="NCBI Taxonomy" id="210409"/>
    <lineage>
        <taxon>Eukaryota</taxon>
        <taxon>Metazoa</taxon>
        <taxon>Ecdysozoa</taxon>
        <taxon>Arthropoda</taxon>
        <taxon>Crustacea</taxon>
        <taxon>Multicrustacea</taxon>
        <taxon>Malacostraca</taxon>
        <taxon>Eumalacostraca</taxon>
        <taxon>Eucarida</taxon>
        <taxon>Decapoda</taxon>
        <taxon>Pleocyemata</taxon>
        <taxon>Brachyura</taxon>
        <taxon>Eubrachyura</taxon>
        <taxon>Portunoidea</taxon>
        <taxon>Portunidae</taxon>
        <taxon>Portuninae</taxon>
        <taxon>Portunus</taxon>
    </lineage>
</organism>
<reference evidence="2 3" key="1">
    <citation type="submission" date="2019-05" db="EMBL/GenBank/DDBJ databases">
        <title>Another draft genome of Portunus trituberculatus and its Hox gene families provides insights of decapod evolution.</title>
        <authorList>
            <person name="Jeong J.-H."/>
            <person name="Song I."/>
            <person name="Kim S."/>
            <person name="Choi T."/>
            <person name="Kim D."/>
            <person name="Ryu S."/>
            <person name="Kim W."/>
        </authorList>
    </citation>
    <scope>NUCLEOTIDE SEQUENCE [LARGE SCALE GENOMIC DNA]</scope>
    <source>
        <tissue evidence="2">Muscle</tissue>
    </source>
</reference>
<feature type="region of interest" description="Disordered" evidence="1">
    <location>
        <begin position="1"/>
        <end position="58"/>
    </location>
</feature>
<keyword evidence="3" id="KW-1185">Reference proteome</keyword>
<dbReference type="Proteomes" id="UP000324222">
    <property type="component" value="Unassembled WGS sequence"/>
</dbReference>
<dbReference type="AlphaFoldDB" id="A0A5B7EI70"/>
<evidence type="ECO:0000313" key="3">
    <source>
        <dbReference type="Proteomes" id="UP000324222"/>
    </source>
</evidence>
<proteinExistence type="predicted"/>
<sequence length="205" mass="22338">MWPQRNKTRLLSDVSQQSSSRRSGCLNKPPWPLLSSPDPVGLSAPKLADSDLSRTQGRQVDSTFPLFCRAQGHPTPTFSVRTEGTSELEAPRDTLVYVLLIAPLTPEPLGLSSPKFPSADTSRSQSLHAATAISLSCPAQAHPPPQFRIWNCFALLSPFLTLTEPVGLSTPKFPNIDVSRTQVRRVGTSFPLLCEAQAHPSPAFR</sequence>
<dbReference type="EMBL" id="VSRR010002751">
    <property type="protein sequence ID" value="MPC33058.1"/>
    <property type="molecule type" value="Genomic_DNA"/>
</dbReference>